<dbReference type="EMBL" id="CP031194">
    <property type="protein sequence ID" value="AXG81871.1"/>
    <property type="molecule type" value="Genomic_DNA"/>
</dbReference>
<dbReference type="KEGG" id="spad:DVK44_33725"/>
<sequence>MNDEIMITVGNRFYSFDGRILEIFGGDPVRYHVGHMYVRVTGPDRKGKRVVEIGHGRRPDPRGGCDVWRYTAEEWEQAQGLAALLEAVQAAIDSASGSGPMPL</sequence>
<dbReference type="OrthoDB" id="4213001at2"/>
<dbReference type="RefSeq" id="WP_114664412.1">
    <property type="nucleotide sequence ID" value="NZ_CP031194.1"/>
</dbReference>
<dbReference type="AlphaFoldDB" id="A0A345HYU7"/>
<evidence type="ECO:0000313" key="1">
    <source>
        <dbReference type="EMBL" id="AXG81871.1"/>
    </source>
</evidence>
<dbReference type="Proteomes" id="UP000253868">
    <property type="component" value="Chromosome"/>
</dbReference>
<organism evidence="1 2">
    <name type="scientific">Streptomyces paludis</name>
    <dbReference type="NCBI Taxonomy" id="2282738"/>
    <lineage>
        <taxon>Bacteria</taxon>
        <taxon>Bacillati</taxon>
        <taxon>Actinomycetota</taxon>
        <taxon>Actinomycetes</taxon>
        <taxon>Kitasatosporales</taxon>
        <taxon>Streptomycetaceae</taxon>
        <taxon>Streptomyces</taxon>
    </lineage>
</organism>
<keyword evidence="2" id="KW-1185">Reference proteome</keyword>
<gene>
    <name evidence="1" type="ORF">DVK44_33725</name>
</gene>
<proteinExistence type="predicted"/>
<accession>A0A345HYU7</accession>
<reference evidence="2" key="1">
    <citation type="submission" date="2018-07" db="EMBL/GenBank/DDBJ databases">
        <authorList>
            <person name="Zhao J."/>
        </authorList>
    </citation>
    <scope>NUCLEOTIDE SEQUENCE [LARGE SCALE GENOMIC DNA]</scope>
    <source>
        <strain evidence="2">GSSD-12</strain>
    </source>
</reference>
<evidence type="ECO:0000313" key="2">
    <source>
        <dbReference type="Proteomes" id="UP000253868"/>
    </source>
</evidence>
<name>A0A345HYU7_9ACTN</name>
<protein>
    <submittedName>
        <fullName evidence="1">Uncharacterized protein</fullName>
    </submittedName>
</protein>